<evidence type="ECO:0000313" key="3">
    <source>
        <dbReference type="EMBL" id="AFM27490.1"/>
    </source>
</evidence>
<protein>
    <submittedName>
        <fullName evidence="3">Uncharacterized protein</fullName>
    </submittedName>
</protein>
<proteinExistence type="predicted"/>
<dbReference type="Proteomes" id="UP000006055">
    <property type="component" value="Chromosome"/>
</dbReference>
<dbReference type="KEGG" id="dti:Desti_4876"/>
<evidence type="ECO:0000256" key="2">
    <source>
        <dbReference type="SAM" id="Phobius"/>
    </source>
</evidence>
<organism evidence="3 4">
    <name type="scientific">Desulfomonile tiedjei (strain ATCC 49306 / DSM 6799 / DCB-1)</name>
    <dbReference type="NCBI Taxonomy" id="706587"/>
    <lineage>
        <taxon>Bacteria</taxon>
        <taxon>Pseudomonadati</taxon>
        <taxon>Thermodesulfobacteriota</taxon>
        <taxon>Desulfomonilia</taxon>
        <taxon>Desulfomonilales</taxon>
        <taxon>Desulfomonilaceae</taxon>
        <taxon>Desulfomonile</taxon>
    </lineage>
</organism>
<dbReference type="RefSeq" id="WP_014812597.1">
    <property type="nucleotide sequence ID" value="NC_018025.1"/>
</dbReference>
<reference evidence="4" key="1">
    <citation type="submission" date="2012-06" db="EMBL/GenBank/DDBJ databases">
        <title>Complete sequence of chromosome of Desulfomonile tiedjei DSM 6799.</title>
        <authorList>
            <person name="Lucas S."/>
            <person name="Copeland A."/>
            <person name="Lapidus A."/>
            <person name="Glavina del Rio T."/>
            <person name="Dalin E."/>
            <person name="Tice H."/>
            <person name="Bruce D."/>
            <person name="Goodwin L."/>
            <person name="Pitluck S."/>
            <person name="Peters L."/>
            <person name="Ovchinnikova G."/>
            <person name="Zeytun A."/>
            <person name="Lu M."/>
            <person name="Kyrpides N."/>
            <person name="Mavromatis K."/>
            <person name="Ivanova N."/>
            <person name="Brettin T."/>
            <person name="Detter J.C."/>
            <person name="Han C."/>
            <person name="Larimer F."/>
            <person name="Land M."/>
            <person name="Hauser L."/>
            <person name="Markowitz V."/>
            <person name="Cheng J.-F."/>
            <person name="Hugenholtz P."/>
            <person name="Woyke T."/>
            <person name="Wu D."/>
            <person name="Spring S."/>
            <person name="Schroeder M."/>
            <person name="Brambilla E."/>
            <person name="Klenk H.-P."/>
            <person name="Eisen J.A."/>
        </authorList>
    </citation>
    <scope>NUCLEOTIDE SEQUENCE [LARGE SCALE GENOMIC DNA]</scope>
    <source>
        <strain evidence="4">ATCC 49306 / DSM 6799 / DCB-1</strain>
    </source>
</reference>
<sequence length="92" mass="10049">MPLQSRAKRSPELSKTRTNSDWIMIILGIFLVLFFSMAGYFSFVETPSEVQSKARGPVKDPKAVRPEASVQGKSAPDSAPEQTVWHGIGGAQ</sequence>
<feature type="region of interest" description="Disordered" evidence="1">
    <location>
        <begin position="49"/>
        <end position="92"/>
    </location>
</feature>
<dbReference type="AlphaFoldDB" id="I4CD49"/>
<keyword evidence="4" id="KW-1185">Reference proteome</keyword>
<name>I4CD49_DESTA</name>
<dbReference type="HOGENOM" id="CLU_2408527_0_0_7"/>
<gene>
    <name evidence="3" type="ordered locus">Desti_4876</name>
</gene>
<keyword evidence="2" id="KW-1133">Transmembrane helix</keyword>
<evidence type="ECO:0000256" key="1">
    <source>
        <dbReference type="SAM" id="MobiDB-lite"/>
    </source>
</evidence>
<feature type="transmembrane region" description="Helical" evidence="2">
    <location>
        <begin position="21"/>
        <end position="43"/>
    </location>
</feature>
<accession>I4CD49</accession>
<dbReference type="EMBL" id="CP003360">
    <property type="protein sequence ID" value="AFM27490.1"/>
    <property type="molecule type" value="Genomic_DNA"/>
</dbReference>
<keyword evidence="2" id="KW-0812">Transmembrane</keyword>
<evidence type="ECO:0000313" key="4">
    <source>
        <dbReference type="Proteomes" id="UP000006055"/>
    </source>
</evidence>
<keyword evidence="2" id="KW-0472">Membrane</keyword>